<dbReference type="PANTHER" id="PTHR19353">
    <property type="entry name" value="FATTY ACID DESATURASE 2"/>
    <property type="match status" value="1"/>
</dbReference>
<dbReference type="Pfam" id="PF00487">
    <property type="entry name" value="FA_desaturase"/>
    <property type="match status" value="1"/>
</dbReference>
<dbReference type="RefSeq" id="WP_073249539.1">
    <property type="nucleotide sequence ID" value="NZ_FQZQ01000003.1"/>
</dbReference>
<dbReference type="GO" id="GO:0016020">
    <property type="term" value="C:membrane"/>
    <property type="evidence" value="ECO:0007669"/>
    <property type="project" value="TreeGrafter"/>
</dbReference>
<accession>A0A1M6E845</accession>
<keyword evidence="1" id="KW-1133">Transmembrane helix</keyword>
<reference evidence="4" key="1">
    <citation type="submission" date="2016-11" db="EMBL/GenBank/DDBJ databases">
        <authorList>
            <person name="Varghese N."/>
            <person name="Submissions S."/>
        </authorList>
    </citation>
    <scope>NUCLEOTIDE SEQUENCE [LARGE SCALE GENOMIC DNA]</scope>
    <source>
        <strain evidence="4">DSM 100564</strain>
    </source>
</reference>
<evidence type="ECO:0000259" key="2">
    <source>
        <dbReference type="Pfam" id="PF00487"/>
    </source>
</evidence>
<dbReference type="AlphaFoldDB" id="A0A1M6E845"/>
<sequence>MEIRERLQQHVQKDDRIGAVSLFGTFVVYFASLYLAIVFVETWVILIPMMILNAFSAVRLYVVQHDCGHASLFKQRKHNDWAGEALSVVTFAPYAAMRHNHNLHHSHLGNLEKRETGEIHTMTLREWNAAGFWQRLQYRLYRNPFVLIPLGSLFTYFIRYRWPKSAGEMVASVLRHNLMILAYMAALYGLFGGTGLWIWFLSSLIGGMIGVFMVYLQHNFEDTYWDRKPDLNPRTAALQGSSALDLGWWMDLGSANIAYHDIHHYNARIPHYRLRKCHQMIRDEYDLPTIKWPEALRSFTLKLWDEDHERLVPFPKSATSGAKATPAE</sequence>
<feature type="transmembrane region" description="Helical" evidence="1">
    <location>
        <begin position="140"/>
        <end position="158"/>
    </location>
</feature>
<feature type="transmembrane region" description="Helical" evidence="1">
    <location>
        <begin position="170"/>
        <end position="191"/>
    </location>
</feature>
<keyword evidence="1" id="KW-0472">Membrane</keyword>
<evidence type="ECO:0000313" key="4">
    <source>
        <dbReference type="Proteomes" id="UP000183982"/>
    </source>
</evidence>
<proteinExistence type="predicted"/>
<dbReference type="OrthoDB" id="9769653at2"/>
<dbReference type="InterPro" id="IPR005804">
    <property type="entry name" value="FA_desaturase_dom"/>
</dbReference>
<gene>
    <name evidence="3" type="ORF">SAMN05444000_103139</name>
</gene>
<name>A0A1M6E845_9RHOB</name>
<protein>
    <submittedName>
        <fullName evidence="3">Omega-6 fatty acid desaturase (Delta-12 desaturase)</fullName>
    </submittedName>
</protein>
<dbReference type="InterPro" id="IPR012171">
    <property type="entry name" value="Fatty_acid_desaturase"/>
</dbReference>
<keyword evidence="4" id="KW-1185">Reference proteome</keyword>
<dbReference type="CDD" id="cd03507">
    <property type="entry name" value="Delta12-FADS-like"/>
    <property type="match status" value="1"/>
</dbReference>
<dbReference type="Proteomes" id="UP000183982">
    <property type="component" value="Unassembled WGS sequence"/>
</dbReference>
<feature type="transmembrane region" description="Helical" evidence="1">
    <location>
        <begin position="20"/>
        <end position="37"/>
    </location>
</feature>
<keyword evidence="1" id="KW-0812">Transmembrane</keyword>
<dbReference type="GO" id="GO:0016717">
    <property type="term" value="F:oxidoreductase activity, acting on paired donors, with oxidation of a pair of donors resulting in the reduction of molecular oxygen to two molecules of water"/>
    <property type="evidence" value="ECO:0007669"/>
    <property type="project" value="TreeGrafter"/>
</dbReference>
<feature type="domain" description="Fatty acid desaturase" evidence="2">
    <location>
        <begin position="42"/>
        <end position="286"/>
    </location>
</feature>
<organism evidence="3 4">
    <name type="scientific">Shimia gijangensis</name>
    <dbReference type="NCBI Taxonomy" id="1470563"/>
    <lineage>
        <taxon>Bacteria</taxon>
        <taxon>Pseudomonadati</taxon>
        <taxon>Pseudomonadota</taxon>
        <taxon>Alphaproteobacteria</taxon>
        <taxon>Rhodobacterales</taxon>
        <taxon>Roseobacteraceae</taxon>
    </lineage>
</organism>
<feature type="transmembrane region" description="Helical" evidence="1">
    <location>
        <begin position="43"/>
        <end position="61"/>
    </location>
</feature>
<evidence type="ECO:0000256" key="1">
    <source>
        <dbReference type="SAM" id="Phobius"/>
    </source>
</evidence>
<dbReference type="EMBL" id="FQZQ01000003">
    <property type="protein sequence ID" value="SHI81666.1"/>
    <property type="molecule type" value="Genomic_DNA"/>
</dbReference>
<dbReference type="GO" id="GO:0006629">
    <property type="term" value="P:lipid metabolic process"/>
    <property type="evidence" value="ECO:0007669"/>
    <property type="project" value="InterPro"/>
</dbReference>
<dbReference type="STRING" id="1470563.SAMN05444000_103139"/>
<evidence type="ECO:0000313" key="3">
    <source>
        <dbReference type="EMBL" id="SHI81666.1"/>
    </source>
</evidence>
<dbReference type="PANTHER" id="PTHR19353:SF73">
    <property type="entry name" value="FATTY ACID DESATURASE"/>
    <property type="match status" value="1"/>
</dbReference>